<dbReference type="CDD" id="cd04301">
    <property type="entry name" value="NAT_SF"/>
    <property type="match status" value="1"/>
</dbReference>
<dbReference type="PANTHER" id="PTHR31435">
    <property type="entry name" value="PROTEIN NATD1"/>
    <property type="match status" value="1"/>
</dbReference>
<organism evidence="3 4">
    <name type="scientific">Kytococcus aerolatus</name>
    <dbReference type="NCBI Taxonomy" id="592308"/>
    <lineage>
        <taxon>Bacteria</taxon>
        <taxon>Bacillati</taxon>
        <taxon>Actinomycetota</taxon>
        <taxon>Actinomycetes</taxon>
        <taxon>Micrococcales</taxon>
        <taxon>Kytococcaceae</taxon>
        <taxon>Kytococcus</taxon>
    </lineage>
</organism>
<evidence type="ECO:0000259" key="1">
    <source>
        <dbReference type="PROSITE" id="PS51186"/>
    </source>
</evidence>
<proteinExistence type="predicted"/>
<reference evidence="3 4" key="1">
    <citation type="submission" date="2017-06" db="EMBL/GenBank/DDBJ databases">
        <authorList>
            <person name="Kim H.J."/>
            <person name="Triplett B.A."/>
        </authorList>
    </citation>
    <scope>NUCLEOTIDE SEQUENCE [LARGE SCALE GENOMIC DNA]</scope>
    <source>
        <strain evidence="3 4">DSM 22179</strain>
    </source>
</reference>
<dbReference type="EMBL" id="FYEZ01000001">
    <property type="protein sequence ID" value="SNC64177.1"/>
    <property type="molecule type" value="Genomic_DNA"/>
</dbReference>
<feature type="domain" description="N-acetyltransferase" evidence="1">
    <location>
        <begin position="1"/>
        <end position="103"/>
    </location>
</feature>
<dbReference type="PROSITE" id="PS51186">
    <property type="entry name" value="GNAT"/>
    <property type="match status" value="1"/>
</dbReference>
<evidence type="ECO:0000259" key="2">
    <source>
        <dbReference type="PROSITE" id="PS51729"/>
    </source>
</evidence>
<dbReference type="InterPro" id="IPR000182">
    <property type="entry name" value="GNAT_dom"/>
</dbReference>
<dbReference type="RefSeq" id="WP_088817959.1">
    <property type="nucleotide sequence ID" value="NZ_FYEZ01000001.1"/>
</dbReference>
<keyword evidence="4" id="KW-1185">Reference proteome</keyword>
<accession>A0A212TDM9</accession>
<dbReference type="Pfam" id="PF14542">
    <property type="entry name" value="Acetyltransf_CG"/>
    <property type="match status" value="1"/>
</dbReference>
<protein>
    <submittedName>
        <fullName evidence="3">Uncharacterized protein</fullName>
    </submittedName>
</protein>
<evidence type="ECO:0000313" key="3">
    <source>
        <dbReference type="EMBL" id="SNC64177.1"/>
    </source>
</evidence>
<name>A0A212TDM9_9MICO</name>
<dbReference type="Gene3D" id="3.40.630.30">
    <property type="match status" value="1"/>
</dbReference>
<dbReference type="GO" id="GO:0016747">
    <property type="term" value="F:acyltransferase activity, transferring groups other than amino-acyl groups"/>
    <property type="evidence" value="ECO:0007669"/>
    <property type="project" value="InterPro"/>
</dbReference>
<gene>
    <name evidence="3" type="ORF">SAMN05445756_1059</name>
</gene>
<evidence type="ECO:0000313" key="4">
    <source>
        <dbReference type="Proteomes" id="UP000198122"/>
    </source>
</evidence>
<dbReference type="PANTHER" id="PTHR31435:SF10">
    <property type="entry name" value="BSR4717 PROTEIN"/>
    <property type="match status" value="1"/>
</dbReference>
<dbReference type="InterPro" id="IPR016181">
    <property type="entry name" value="Acyl_CoA_acyltransferase"/>
</dbReference>
<dbReference type="OrthoDB" id="9811532at2"/>
<dbReference type="Proteomes" id="UP000198122">
    <property type="component" value="Unassembled WGS sequence"/>
</dbReference>
<dbReference type="PROSITE" id="PS51729">
    <property type="entry name" value="GNAT_YJDJ"/>
    <property type="match status" value="1"/>
</dbReference>
<sequence>MTEQQNAQQSELTIEDVPAARRFEARKGDDVVGRIDYELDGPRIEFPHTWTDPKHRGEGIAAQLVEAALAGAREAGLKVVPTCPYVRDYIAEHGEHQDLLAEG</sequence>
<feature type="domain" description="N-acetyltransferase" evidence="2">
    <location>
        <begin position="15"/>
        <end position="101"/>
    </location>
</feature>
<dbReference type="InterPro" id="IPR045057">
    <property type="entry name" value="Gcn5-rel_NAT"/>
</dbReference>
<dbReference type="AlphaFoldDB" id="A0A212TDM9"/>
<dbReference type="InterPro" id="IPR031165">
    <property type="entry name" value="GNAT_YJDJ"/>
</dbReference>
<dbReference type="SUPFAM" id="SSF55729">
    <property type="entry name" value="Acyl-CoA N-acyltransferases (Nat)"/>
    <property type="match status" value="1"/>
</dbReference>